<keyword evidence="7 8" id="KW-0472">Membrane</keyword>
<dbReference type="Pfam" id="PF01594">
    <property type="entry name" value="AI-2E_transport"/>
    <property type="match status" value="1"/>
</dbReference>
<comment type="similarity">
    <text evidence="2">Belongs to the autoinducer-2 exporter (AI-2E) (TC 2.A.86) family.</text>
</comment>
<feature type="transmembrane region" description="Helical" evidence="8">
    <location>
        <begin position="130"/>
        <end position="149"/>
    </location>
</feature>
<evidence type="ECO:0000256" key="6">
    <source>
        <dbReference type="ARBA" id="ARBA00022989"/>
    </source>
</evidence>
<dbReference type="EMBL" id="JAGQLL010000109">
    <property type="protein sequence ID" value="MCA9380631.1"/>
    <property type="molecule type" value="Genomic_DNA"/>
</dbReference>
<keyword evidence="4" id="KW-1003">Cell membrane</keyword>
<feature type="transmembrane region" description="Helical" evidence="8">
    <location>
        <begin position="35"/>
        <end position="52"/>
    </location>
</feature>
<name>A0A955IA73_9BACT</name>
<evidence type="ECO:0000256" key="1">
    <source>
        <dbReference type="ARBA" id="ARBA00004651"/>
    </source>
</evidence>
<sequence>MKKESVKIEITLKSLILILAFILGITALWELRLVFIFLFFALIINSALRPYVDYFQTKKIPRIASTVFIFLTLFLILSLMTVTVFSETVEQFKNLVMLMPQLLTNILAEIFLIFPWLKDLIDLQEFKAQFLEELTSAGGIFSSGISSAYTILNSAITTLGGVVTITMLSIYMLVRKKEIYSSMINFLPISDKTKKNYNKKLVLVERKLGEWVRAQLFMMGFIGVLTWVGLVTPSIFFDSYQMHEYALPIAFIAAILEAIPTLGPIATAVIAIIIAIGSGSSIGTVIFIIVLFYIIQQLESSFVFPQVMAKVVGVDPIVTIVSVIAAYILFGIMGAIFIVPLIAVMRILLGSEINTMVENHMSDTPEEV</sequence>
<evidence type="ECO:0000256" key="3">
    <source>
        <dbReference type="ARBA" id="ARBA00022448"/>
    </source>
</evidence>
<dbReference type="InterPro" id="IPR002549">
    <property type="entry name" value="AI-2E-like"/>
</dbReference>
<feature type="transmembrane region" description="Helical" evidence="8">
    <location>
        <begin position="242"/>
        <end position="262"/>
    </location>
</feature>
<evidence type="ECO:0000256" key="8">
    <source>
        <dbReference type="SAM" id="Phobius"/>
    </source>
</evidence>
<dbReference type="GO" id="GO:0005886">
    <property type="term" value="C:plasma membrane"/>
    <property type="evidence" value="ECO:0007669"/>
    <property type="project" value="UniProtKB-SubCell"/>
</dbReference>
<organism evidence="9 10">
    <name type="scientific">Candidatus Dojkabacteria bacterium</name>
    <dbReference type="NCBI Taxonomy" id="2099670"/>
    <lineage>
        <taxon>Bacteria</taxon>
        <taxon>Candidatus Dojkabacteria</taxon>
    </lineage>
</organism>
<keyword evidence="5 8" id="KW-0812">Transmembrane</keyword>
<evidence type="ECO:0000256" key="7">
    <source>
        <dbReference type="ARBA" id="ARBA00023136"/>
    </source>
</evidence>
<evidence type="ECO:0000256" key="2">
    <source>
        <dbReference type="ARBA" id="ARBA00009773"/>
    </source>
</evidence>
<protein>
    <submittedName>
        <fullName evidence="9">AI-2E family transporter</fullName>
    </submittedName>
</protein>
<comment type="subcellular location">
    <subcellularLocation>
        <location evidence="1">Cell membrane</location>
        <topology evidence="1">Multi-pass membrane protein</topology>
    </subcellularLocation>
</comment>
<feature type="transmembrane region" description="Helical" evidence="8">
    <location>
        <begin position="64"/>
        <end position="86"/>
    </location>
</feature>
<dbReference type="PANTHER" id="PTHR21716">
    <property type="entry name" value="TRANSMEMBRANE PROTEIN"/>
    <property type="match status" value="1"/>
</dbReference>
<keyword evidence="6 8" id="KW-1133">Transmembrane helix</keyword>
<feature type="transmembrane region" description="Helical" evidence="8">
    <location>
        <begin position="316"/>
        <end position="349"/>
    </location>
</feature>
<comment type="caution">
    <text evidence="9">The sequence shown here is derived from an EMBL/GenBank/DDBJ whole genome shotgun (WGS) entry which is preliminary data.</text>
</comment>
<feature type="transmembrane region" description="Helical" evidence="8">
    <location>
        <begin position="98"/>
        <end position="118"/>
    </location>
</feature>
<evidence type="ECO:0000313" key="9">
    <source>
        <dbReference type="EMBL" id="MCA9380631.1"/>
    </source>
</evidence>
<reference evidence="9" key="1">
    <citation type="submission" date="2020-04" db="EMBL/GenBank/DDBJ databases">
        <authorList>
            <person name="Zhang T."/>
        </authorList>
    </citation>
    <scope>NUCLEOTIDE SEQUENCE</scope>
    <source>
        <strain evidence="9">HKST-UBA15</strain>
    </source>
</reference>
<keyword evidence="3" id="KW-0813">Transport</keyword>
<feature type="transmembrane region" description="Helical" evidence="8">
    <location>
        <begin position="155"/>
        <end position="174"/>
    </location>
</feature>
<feature type="transmembrane region" description="Helical" evidence="8">
    <location>
        <begin position="269"/>
        <end position="296"/>
    </location>
</feature>
<feature type="transmembrane region" description="Helical" evidence="8">
    <location>
        <begin position="216"/>
        <end position="236"/>
    </location>
</feature>
<evidence type="ECO:0000256" key="5">
    <source>
        <dbReference type="ARBA" id="ARBA00022692"/>
    </source>
</evidence>
<evidence type="ECO:0000256" key="4">
    <source>
        <dbReference type="ARBA" id="ARBA00022475"/>
    </source>
</evidence>
<reference evidence="9" key="2">
    <citation type="journal article" date="2021" name="Microbiome">
        <title>Successional dynamics and alternative stable states in a saline activated sludge microbial community over 9 years.</title>
        <authorList>
            <person name="Wang Y."/>
            <person name="Ye J."/>
            <person name="Ju F."/>
            <person name="Liu L."/>
            <person name="Boyd J.A."/>
            <person name="Deng Y."/>
            <person name="Parks D.H."/>
            <person name="Jiang X."/>
            <person name="Yin X."/>
            <person name="Woodcroft B.J."/>
            <person name="Tyson G.W."/>
            <person name="Hugenholtz P."/>
            <person name="Polz M.F."/>
            <person name="Zhang T."/>
        </authorList>
    </citation>
    <scope>NUCLEOTIDE SEQUENCE</scope>
    <source>
        <strain evidence="9">HKST-UBA15</strain>
    </source>
</reference>
<evidence type="ECO:0000313" key="10">
    <source>
        <dbReference type="Proteomes" id="UP000745577"/>
    </source>
</evidence>
<dbReference type="PANTHER" id="PTHR21716:SF53">
    <property type="entry name" value="PERMEASE PERM-RELATED"/>
    <property type="match status" value="1"/>
</dbReference>
<proteinExistence type="inferred from homology"/>
<gene>
    <name evidence="9" type="ORF">KC675_05640</name>
</gene>
<feature type="transmembrane region" description="Helical" evidence="8">
    <location>
        <begin position="12"/>
        <end position="29"/>
    </location>
</feature>
<dbReference type="Proteomes" id="UP000745577">
    <property type="component" value="Unassembled WGS sequence"/>
</dbReference>
<dbReference type="AlphaFoldDB" id="A0A955IA73"/>
<accession>A0A955IA73</accession>
<dbReference type="GO" id="GO:0055085">
    <property type="term" value="P:transmembrane transport"/>
    <property type="evidence" value="ECO:0007669"/>
    <property type="project" value="TreeGrafter"/>
</dbReference>